<dbReference type="EMBL" id="JADFTS010000003">
    <property type="protein sequence ID" value="KAF9616739.1"/>
    <property type="molecule type" value="Genomic_DNA"/>
</dbReference>
<dbReference type="GO" id="GO:0051177">
    <property type="term" value="P:meiotic sister chromatid cohesion"/>
    <property type="evidence" value="ECO:0007669"/>
    <property type="project" value="InterPro"/>
</dbReference>
<dbReference type="OrthoDB" id="1704526at2759"/>
<dbReference type="InterPro" id="IPR044221">
    <property type="entry name" value="DYAD/AMEIOTIC1"/>
</dbReference>
<dbReference type="AlphaFoldDB" id="A0A835IGK3"/>
<proteinExistence type="predicted"/>
<protein>
    <submittedName>
        <fullName evidence="1">Uncharacterized protein</fullName>
    </submittedName>
</protein>
<accession>A0A835IGK3</accession>
<comment type="caution">
    <text evidence="1">The sequence shown here is derived from an EMBL/GenBank/DDBJ whole genome shotgun (WGS) entry which is preliminary data.</text>
</comment>
<sequence>MAETIFNFMLPFSSVARGCYWPEQASISQSEKELGLTHLSKLTMLLFLQAQKNPFGVKVRSKPDYVILMRTCCSILAIAFTATLIHVPTHVLNEYLFKHMIGKVAPNGEDMFCRRHNTDRTMVYWHESADLVNVWEKAGVKDPYWNPPPGWTPVVKADANGCITGASGISLVVNPSWTNPTGEWNVGYKFVYELFTSSLTSHLKKERKKKCDEKNQEAIAKAVKNLNQFDQAISITRGREAGYNSHGYDVKTTNILLDESCVAKMAISGCQKMVRDLIILMGNNLRADVANNPLDSRFIRVVNFHLEKYPPFSLSLKPHSYGTS</sequence>
<dbReference type="Proteomes" id="UP000631114">
    <property type="component" value="Unassembled WGS sequence"/>
</dbReference>
<evidence type="ECO:0000313" key="1">
    <source>
        <dbReference type="EMBL" id="KAF9616739.1"/>
    </source>
</evidence>
<dbReference type="PANTHER" id="PTHR46740:SF2">
    <property type="entry name" value="PROTEIN DYAD"/>
    <property type="match status" value="1"/>
</dbReference>
<reference evidence="1 2" key="1">
    <citation type="submission" date="2020-10" db="EMBL/GenBank/DDBJ databases">
        <title>The Coptis chinensis genome and diversification of protoberbering-type alkaloids.</title>
        <authorList>
            <person name="Wang B."/>
            <person name="Shu S."/>
            <person name="Song C."/>
            <person name="Liu Y."/>
        </authorList>
    </citation>
    <scope>NUCLEOTIDE SEQUENCE [LARGE SCALE GENOMIC DNA]</scope>
    <source>
        <strain evidence="1">HL-2020</strain>
        <tissue evidence="1">Leaf</tissue>
    </source>
</reference>
<name>A0A835IGK3_9MAGN</name>
<evidence type="ECO:0000313" key="2">
    <source>
        <dbReference type="Proteomes" id="UP000631114"/>
    </source>
</evidence>
<dbReference type="PANTHER" id="PTHR46740">
    <property type="entry name" value="PROTEIN DYAD"/>
    <property type="match status" value="1"/>
</dbReference>
<organism evidence="1 2">
    <name type="scientific">Coptis chinensis</name>
    <dbReference type="NCBI Taxonomy" id="261450"/>
    <lineage>
        <taxon>Eukaryota</taxon>
        <taxon>Viridiplantae</taxon>
        <taxon>Streptophyta</taxon>
        <taxon>Embryophyta</taxon>
        <taxon>Tracheophyta</taxon>
        <taxon>Spermatophyta</taxon>
        <taxon>Magnoliopsida</taxon>
        <taxon>Ranunculales</taxon>
        <taxon>Ranunculaceae</taxon>
        <taxon>Coptidoideae</taxon>
        <taxon>Coptis</taxon>
    </lineage>
</organism>
<dbReference type="GO" id="GO:0007131">
    <property type="term" value="P:reciprocal meiotic recombination"/>
    <property type="evidence" value="ECO:0007669"/>
    <property type="project" value="InterPro"/>
</dbReference>
<gene>
    <name evidence="1" type="ORF">IFM89_032258</name>
</gene>
<dbReference type="Gene3D" id="2.20.25.690">
    <property type="match status" value="1"/>
</dbReference>
<keyword evidence="2" id="KW-1185">Reference proteome</keyword>